<accession>A0ABP7MDP7</accession>
<proteinExistence type="predicted"/>
<reference evidence="6" key="1">
    <citation type="journal article" date="2019" name="Int. J. Syst. Evol. Microbiol.">
        <title>The Global Catalogue of Microorganisms (GCM) 10K type strain sequencing project: providing services to taxonomists for standard genome sequencing and annotation.</title>
        <authorList>
            <consortium name="The Broad Institute Genomics Platform"/>
            <consortium name="The Broad Institute Genome Sequencing Center for Infectious Disease"/>
            <person name="Wu L."/>
            <person name="Ma J."/>
        </authorList>
    </citation>
    <scope>NUCLEOTIDE SEQUENCE [LARGE SCALE GENOMIC DNA]</scope>
    <source>
        <strain evidence="6">JCM 17551</strain>
    </source>
</reference>
<dbReference type="PANTHER" id="PTHR46796">
    <property type="entry name" value="HTH-TYPE TRANSCRIPTIONAL ACTIVATOR RHAS-RELATED"/>
    <property type="match status" value="1"/>
</dbReference>
<dbReference type="SMART" id="SM00342">
    <property type="entry name" value="HTH_ARAC"/>
    <property type="match status" value="1"/>
</dbReference>
<dbReference type="EMBL" id="BAABBN010000004">
    <property type="protein sequence ID" value="GAA3921012.1"/>
    <property type="molecule type" value="Genomic_DNA"/>
</dbReference>
<dbReference type="PROSITE" id="PS01124">
    <property type="entry name" value="HTH_ARAC_FAMILY_2"/>
    <property type="match status" value="1"/>
</dbReference>
<evidence type="ECO:0000256" key="1">
    <source>
        <dbReference type="ARBA" id="ARBA00023015"/>
    </source>
</evidence>
<dbReference type="Proteomes" id="UP001501565">
    <property type="component" value="Unassembled WGS sequence"/>
</dbReference>
<dbReference type="InterPro" id="IPR050204">
    <property type="entry name" value="AraC_XylS_family_regulators"/>
</dbReference>
<dbReference type="PROSITE" id="PS00041">
    <property type="entry name" value="HTH_ARAC_FAMILY_1"/>
    <property type="match status" value="1"/>
</dbReference>
<keyword evidence="3" id="KW-0804">Transcription</keyword>
<dbReference type="PANTHER" id="PTHR46796:SF12">
    <property type="entry name" value="HTH-TYPE DNA-BINDING TRANSCRIPTIONAL ACTIVATOR EUTR"/>
    <property type="match status" value="1"/>
</dbReference>
<protein>
    <submittedName>
        <fullName evidence="5">HTH-type transcriptional regulator EutR</fullName>
    </submittedName>
</protein>
<evidence type="ECO:0000313" key="6">
    <source>
        <dbReference type="Proteomes" id="UP001501565"/>
    </source>
</evidence>
<evidence type="ECO:0000256" key="2">
    <source>
        <dbReference type="ARBA" id="ARBA00023125"/>
    </source>
</evidence>
<dbReference type="RefSeq" id="WP_344797270.1">
    <property type="nucleotide sequence ID" value="NZ_BAABBN010000004.1"/>
</dbReference>
<dbReference type="SUPFAM" id="SSF46689">
    <property type="entry name" value="Homeodomain-like"/>
    <property type="match status" value="2"/>
</dbReference>
<evidence type="ECO:0000313" key="5">
    <source>
        <dbReference type="EMBL" id="GAA3921012.1"/>
    </source>
</evidence>
<comment type="caution">
    <text evidence="5">The sequence shown here is derived from an EMBL/GenBank/DDBJ whole genome shotgun (WGS) entry which is preliminary data.</text>
</comment>
<name>A0ABP7MDP7_9GAMM</name>
<gene>
    <name evidence="5" type="primary">eutR</name>
    <name evidence="5" type="ORF">GCM10022277_15970</name>
</gene>
<evidence type="ECO:0000256" key="3">
    <source>
        <dbReference type="ARBA" id="ARBA00023163"/>
    </source>
</evidence>
<keyword evidence="2" id="KW-0238">DNA-binding</keyword>
<feature type="domain" description="HTH araC/xylS-type" evidence="4">
    <location>
        <begin position="219"/>
        <end position="319"/>
    </location>
</feature>
<keyword evidence="1" id="KW-0805">Transcription regulation</keyword>
<dbReference type="Pfam" id="PF12833">
    <property type="entry name" value="HTH_18"/>
    <property type="match status" value="1"/>
</dbReference>
<keyword evidence="6" id="KW-1185">Reference proteome</keyword>
<dbReference type="InterPro" id="IPR009057">
    <property type="entry name" value="Homeodomain-like_sf"/>
</dbReference>
<sequence>MILSQHKTSIAPNKCKIKTFEANDADEHAHNLTDWQQEYDQTSAGGFYGSIRELALKDLQVFKEQTSKALNQSCKVWPNSIWLGIPEFSEQESRINGLPVNENTIMSRPGNCEFELVTPENFNIFGIVVGQAQLQTMANIQCIELNWTELTDHGRFDVPESTLTSIRFVLNRLLSLSSEQTPERLKKDILMMALLEVLQKEVPNQSMTPSYGHRKQVVDTVKTHIAQNIEEPLTITDLCEIANVSRRTLQYSFESIMGISPLQFLRMNRLNGVRRVLYHSSQTLPISDIASQWGFWHLSQFSKDYKQLFGELPSETRQRSKHLKLQ</sequence>
<dbReference type="InterPro" id="IPR018062">
    <property type="entry name" value="HTH_AraC-typ_CS"/>
</dbReference>
<dbReference type="InterPro" id="IPR018060">
    <property type="entry name" value="HTH_AraC"/>
</dbReference>
<organism evidence="5 6">
    <name type="scientific">Litoribacillus peritrichatus</name>
    <dbReference type="NCBI Taxonomy" id="718191"/>
    <lineage>
        <taxon>Bacteria</taxon>
        <taxon>Pseudomonadati</taxon>
        <taxon>Pseudomonadota</taxon>
        <taxon>Gammaproteobacteria</taxon>
        <taxon>Oceanospirillales</taxon>
        <taxon>Oceanospirillaceae</taxon>
        <taxon>Litoribacillus</taxon>
    </lineage>
</organism>
<dbReference type="Gene3D" id="1.10.10.60">
    <property type="entry name" value="Homeodomain-like"/>
    <property type="match status" value="1"/>
</dbReference>
<evidence type="ECO:0000259" key="4">
    <source>
        <dbReference type="PROSITE" id="PS01124"/>
    </source>
</evidence>